<protein>
    <recommendedName>
        <fullName evidence="4">DUF4352 domain-containing protein</fullName>
    </recommendedName>
</protein>
<keyword evidence="3" id="KW-1185">Reference proteome</keyword>
<keyword evidence="1" id="KW-0732">Signal</keyword>
<reference evidence="3" key="1">
    <citation type="journal article" date="2019" name="Int. J. Syst. Evol. Microbiol.">
        <title>The Global Catalogue of Microorganisms (GCM) 10K type strain sequencing project: providing services to taxonomists for standard genome sequencing and annotation.</title>
        <authorList>
            <consortium name="The Broad Institute Genomics Platform"/>
            <consortium name="The Broad Institute Genome Sequencing Center for Infectious Disease"/>
            <person name="Wu L."/>
            <person name="Ma J."/>
        </authorList>
    </citation>
    <scope>NUCLEOTIDE SEQUENCE [LARGE SCALE GENOMIC DNA]</scope>
    <source>
        <strain evidence="3">CCM 8895</strain>
    </source>
</reference>
<feature type="signal peptide" evidence="1">
    <location>
        <begin position="1"/>
        <end position="23"/>
    </location>
</feature>
<proteinExistence type="predicted"/>
<dbReference type="Proteomes" id="UP001596186">
    <property type="component" value="Unassembled WGS sequence"/>
</dbReference>
<name>A0ABW1UR43_9LACO</name>
<dbReference type="RefSeq" id="WP_125591411.1">
    <property type="nucleotide sequence ID" value="NZ_JBHSSN010000002.1"/>
</dbReference>
<comment type="caution">
    <text evidence="2">The sequence shown here is derived from an EMBL/GenBank/DDBJ whole genome shotgun (WGS) entry which is preliminary data.</text>
</comment>
<feature type="chain" id="PRO_5046046523" description="DUF4352 domain-containing protein" evidence="1">
    <location>
        <begin position="24"/>
        <end position="142"/>
    </location>
</feature>
<sequence length="142" mass="16268">MKKIFKILSLLLLLFLVGCSVEPSSESNTKKQAVNYQSLSRHDRRDVSFQFHKSKTTYNYAVNMTVKNNSSRDIRFYLTKFAILNSNNPDVKVDSDSKKIIVVEPNSEVTVRNLFEHVSSALFNGPSGYYYLNSNYLLANLK</sequence>
<dbReference type="PROSITE" id="PS51257">
    <property type="entry name" value="PROKAR_LIPOPROTEIN"/>
    <property type="match status" value="1"/>
</dbReference>
<evidence type="ECO:0000313" key="3">
    <source>
        <dbReference type="Proteomes" id="UP001596186"/>
    </source>
</evidence>
<evidence type="ECO:0000313" key="2">
    <source>
        <dbReference type="EMBL" id="MFC6322171.1"/>
    </source>
</evidence>
<accession>A0ABW1UR43</accession>
<evidence type="ECO:0008006" key="4">
    <source>
        <dbReference type="Google" id="ProtNLM"/>
    </source>
</evidence>
<gene>
    <name evidence="2" type="ORF">ACFP1F_00115</name>
</gene>
<dbReference type="EMBL" id="JBHSSN010000002">
    <property type="protein sequence ID" value="MFC6322171.1"/>
    <property type="molecule type" value="Genomic_DNA"/>
</dbReference>
<organism evidence="2 3">
    <name type="scientific">Companilactobacillus baiquanensis</name>
    <dbReference type="NCBI Taxonomy" id="2486005"/>
    <lineage>
        <taxon>Bacteria</taxon>
        <taxon>Bacillati</taxon>
        <taxon>Bacillota</taxon>
        <taxon>Bacilli</taxon>
        <taxon>Lactobacillales</taxon>
        <taxon>Lactobacillaceae</taxon>
        <taxon>Companilactobacillus</taxon>
    </lineage>
</organism>
<evidence type="ECO:0000256" key="1">
    <source>
        <dbReference type="SAM" id="SignalP"/>
    </source>
</evidence>